<feature type="modified residue" description="4-aspartylphosphate" evidence="2">
    <location>
        <position position="55"/>
    </location>
</feature>
<dbReference type="SMART" id="SM00448">
    <property type="entry name" value="REC"/>
    <property type="match status" value="1"/>
</dbReference>
<feature type="domain" description="Response regulatory" evidence="3">
    <location>
        <begin position="6"/>
        <end position="120"/>
    </location>
</feature>
<dbReference type="Proteomes" id="UP000676649">
    <property type="component" value="Chromosome"/>
</dbReference>
<keyword evidence="1 2" id="KW-0597">Phosphoprotein</keyword>
<proteinExistence type="predicted"/>
<dbReference type="PANTHER" id="PTHR44591:SF25">
    <property type="entry name" value="CHEMOTAXIS TWO-COMPONENT RESPONSE REGULATOR"/>
    <property type="match status" value="1"/>
</dbReference>
<evidence type="ECO:0000256" key="2">
    <source>
        <dbReference type="PROSITE-ProRule" id="PRU00169"/>
    </source>
</evidence>
<dbReference type="SUPFAM" id="SSF52172">
    <property type="entry name" value="CheY-like"/>
    <property type="match status" value="1"/>
</dbReference>
<evidence type="ECO:0000313" key="5">
    <source>
        <dbReference type="Proteomes" id="UP000676649"/>
    </source>
</evidence>
<keyword evidence="5" id="KW-1185">Reference proteome</keyword>
<dbReference type="GO" id="GO:0000160">
    <property type="term" value="P:phosphorelay signal transduction system"/>
    <property type="evidence" value="ECO:0007669"/>
    <property type="project" value="InterPro"/>
</dbReference>
<reference evidence="4" key="1">
    <citation type="submission" date="2021-04" db="EMBL/GenBank/DDBJ databases">
        <title>Draft genome sequence data of methanotrophic Methylovulum sp. strain S1L and Methylomonas sp. strain S2AM isolated from boreal lake water columns.</title>
        <authorList>
            <person name="Rissanen A.J."/>
            <person name="Mangayil R."/>
            <person name="Svenning M.M."/>
            <person name="Khanongnuch R."/>
        </authorList>
    </citation>
    <scope>NUCLEOTIDE SEQUENCE</scope>
    <source>
        <strain evidence="4">S2AM</strain>
    </source>
</reference>
<evidence type="ECO:0000313" key="4">
    <source>
        <dbReference type="EMBL" id="QWF72041.1"/>
    </source>
</evidence>
<dbReference type="EMBL" id="CP073754">
    <property type="protein sequence ID" value="QWF72041.1"/>
    <property type="molecule type" value="Genomic_DNA"/>
</dbReference>
<dbReference type="KEGG" id="mpad:KEF85_06185"/>
<protein>
    <submittedName>
        <fullName evidence="4">Response regulator</fullName>
    </submittedName>
</protein>
<evidence type="ECO:0000259" key="3">
    <source>
        <dbReference type="PROSITE" id="PS50110"/>
    </source>
</evidence>
<dbReference type="InterPro" id="IPR001789">
    <property type="entry name" value="Sig_transdc_resp-reg_receiver"/>
</dbReference>
<dbReference type="RefSeq" id="WP_215584091.1">
    <property type="nucleotide sequence ID" value="NZ_CP073754.1"/>
</dbReference>
<dbReference type="AlphaFoldDB" id="A0A975MR76"/>
<sequence>MDLLPCVYLVEDDAAARDSLELLINRTGLAVTVCASVGEFLPAYQPGRPCCLVYDIFMQHMSCAELLAELIHHKISLPVIFLINYEDVHMMTQATSLCPVDFMIKPVQPALLLSQIQTLIAAEKARH</sequence>
<evidence type="ECO:0000256" key="1">
    <source>
        <dbReference type="ARBA" id="ARBA00022553"/>
    </source>
</evidence>
<dbReference type="PROSITE" id="PS50110">
    <property type="entry name" value="RESPONSE_REGULATORY"/>
    <property type="match status" value="1"/>
</dbReference>
<dbReference type="InterPro" id="IPR011006">
    <property type="entry name" value="CheY-like_superfamily"/>
</dbReference>
<dbReference type="Pfam" id="PF00072">
    <property type="entry name" value="Response_reg"/>
    <property type="match status" value="1"/>
</dbReference>
<dbReference type="PANTHER" id="PTHR44591">
    <property type="entry name" value="STRESS RESPONSE REGULATOR PROTEIN 1"/>
    <property type="match status" value="1"/>
</dbReference>
<accession>A0A975MR76</accession>
<dbReference type="Gene3D" id="3.40.50.2300">
    <property type="match status" value="1"/>
</dbReference>
<name>A0A975MR76_9GAMM</name>
<gene>
    <name evidence="4" type="ORF">KEF85_06185</name>
</gene>
<organism evidence="4 5">
    <name type="scientific">Methylomonas paludis</name>
    <dbReference type="NCBI Taxonomy" id="1173101"/>
    <lineage>
        <taxon>Bacteria</taxon>
        <taxon>Pseudomonadati</taxon>
        <taxon>Pseudomonadota</taxon>
        <taxon>Gammaproteobacteria</taxon>
        <taxon>Methylococcales</taxon>
        <taxon>Methylococcaceae</taxon>
        <taxon>Methylomonas</taxon>
    </lineage>
</organism>
<dbReference type="InterPro" id="IPR050595">
    <property type="entry name" value="Bact_response_regulator"/>
</dbReference>